<accession>A0ABW1ZLZ2</accession>
<evidence type="ECO:0000313" key="1">
    <source>
        <dbReference type="EMBL" id="MFC6660739.1"/>
    </source>
</evidence>
<name>A0ABW1ZLZ2_9DEIO</name>
<comment type="caution">
    <text evidence="1">The sequence shown here is derived from an EMBL/GenBank/DDBJ whole genome shotgun (WGS) entry which is preliminary data.</text>
</comment>
<evidence type="ECO:0000313" key="2">
    <source>
        <dbReference type="Proteomes" id="UP001596317"/>
    </source>
</evidence>
<gene>
    <name evidence="1" type="ORF">ACFP90_10535</name>
</gene>
<proteinExistence type="predicted"/>
<organism evidence="1 2">
    <name type="scientific">Deinococcus multiflagellatus</name>
    <dbReference type="NCBI Taxonomy" id="1656887"/>
    <lineage>
        <taxon>Bacteria</taxon>
        <taxon>Thermotogati</taxon>
        <taxon>Deinococcota</taxon>
        <taxon>Deinococci</taxon>
        <taxon>Deinococcales</taxon>
        <taxon>Deinococcaceae</taxon>
        <taxon>Deinococcus</taxon>
    </lineage>
</organism>
<dbReference type="EMBL" id="JBHSWB010000001">
    <property type="protein sequence ID" value="MFC6660739.1"/>
    <property type="molecule type" value="Genomic_DNA"/>
</dbReference>
<dbReference type="Proteomes" id="UP001596317">
    <property type="component" value="Unassembled WGS sequence"/>
</dbReference>
<reference evidence="2" key="1">
    <citation type="journal article" date="2019" name="Int. J. Syst. Evol. Microbiol.">
        <title>The Global Catalogue of Microorganisms (GCM) 10K type strain sequencing project: providing services to taxonomists for standard genome sequencing and annotation.</title>
        <authorList>
            <consortium name="The Broad Institute Genomics Platform"/>
            <consortium name="The Broad Institute Genome Sequencing Center for Infectious Disease"/>
            <person name="Wu L."/>
            <person name="Ma J."/>
        </authorList>
    </citation>
    <scope>NUCLEOTIDE SEQUENCE [LARGE SCALE GENOMIC DNA]</scope>
    <source>
        <strain evidence="2">CCUG 63830</strain>
    </source>
</reference>
<keyword evidence="2" id="KW-1185">Reference proteome</keyword>
<sequence>MFLQQLVNDQAVQAVCAQLMALTTQGERHRSHPDRLWRLIDRSDGEPVDEA</sequence>
<protein>
    <submittedName>
        <fullName evidence="1">Uncharacterized protein</fullName>
    </submittedName>
</protein>
<dbReference type="RefSeq" id="WP_380055912.1">
    <property type="nucleotide sequence ID" value="NZ_JBHSWB010000001.1"/>
</dbReference>